<organism evidence="1 2">
    <name type="scientific">Opisthorchis viverrini</name>
    <name type="common">Southeast Asian liver fluke</name>
    <dbReference type="NCBI Taxonomy" id="6198"/>
    <lineage>
        <taxon>Eukaryota</taxon>
        <taxon>Metazoa</taxon>
        <taxon>Spiralia</taxon>
        <taxon>Lophotrochozoa</taxon>
        <taxon>Platyhelminthes</taxon>
        <taxon>Trematoda</taxon>
        <taxon>Digenea</taxon>
        <taxon>Opisthorchiida</taxon>
        <taxon>Opisthorchiata</taxon>
        <taxon>Opisthorchiidae</taxon>
        <taxon>Opisthorchis</taxon>
    </lineage>
</organism>
<dbReference type="CTD" id="20327914"/>
<dbReference type="RefSeq" id="XP_009168582.1">
    <property type="nucleotide sequence ID" value="XM_009170318.1"/>
</dbReference>
<gene>
    <name evidence="1" type="ORF">T265_13747</name>
</gene>
<dbReference type="GeneID" id="20327914"/>
<evidence type="ECO:0000313" key="2">
    <source>
        <dbReference type="Proteomes" id="UP000054324"/>
    </source>
</evidence>
<feature type="non-terminal residue" evidence="1">
    <location>
        <position position="1"/>
    </location>
</feature>
<evidence type="ECO:0008006" key="3">
    <source>
        <dbReference type="Google" id="ProtNLM"/>
    </source>
</evidence>
<dbReference type="EMBL" id="KL596717">
    <property type="protein sequence ID" value="KER27673.1"/>
    <property type="molecule type" value="Genomic_DNA"/>
</dbReference>
<keyword evidence="2" id="KW-1185">Reference proteome</keyword>
<dbReference type="KEGG" id="ovi:T265_13747"/>
<dbReference type="AlphaFoldDB" id="A0A074ZK42"/>
<sequence length="438" mass="49196">SDVITEDAISPCNGPLQGGASVLLNGPSGQSANLLTGRSVVRTRSLSLVFLCLGLGNLAVSQPSSLLRVAWQLGTEGATECTASGRLMFQMVRHSRFRDTLRRDQCRFSPLRLHSLGLVPEHNPMRRAIRRQVKVSLRSDHEVWWTQKAKEMEGAQKAGNARRLFQLIRATGPRKPPVSESIKHQNGTTISNMEERLDRWAEYLEQLMSCWLPPALICSPQRHRAPCPDDLPPTLLKDRGEVLSQRLSDLFACIWEKESVPDNWGESVTVPVFKKGARCGNHRGISLTPVVTRLLASIVLRRITVAREILTREQQAGFRRGRSCVDQIFTLRQVLEQRHTYKRPTILFLSRLPEGMSGSVAECAAHRPPHVSVGTIFETSQYIFIKETTHKVVVEEFSATLQLNVLHQAPSCFIFYLVNPKKGKASHGLSKNFQQPYE</sequence>
<accession>A0A074ZK42</accession>
<reference evidence="1 2" key="1">
    <citation type="submission" date="2013-11" db="EMBL/GenBank/DDBJ databases">
        <title>Opisthorchis viverrini - life in the bile duct.</title>
        <authorList>
            <person name="Young N.D."/>
            <person name="Nagarajan N."/>
            <person name="Lin S.J."/>
            <person name="Korhonen P.K."/>
            <person name="Jex A.R."/>
            <person name="Hall R.S."/>
            <person name="Safavi-Hemami H."/>
            <person name="Kaewkong W."/>
            <person name="Bertrand D."/>
            <person name="Gao S."/>
            <person name="Seet Q."/>
            <person name="Wongkham S."/>
            <person name="Teh B.T."/>
            <person name="Wongkham C."/>
            <person name="Intapan P.M."/>
            <person name="Maleewong W."/>
            <person name="Yang X."/>
            <person name="Hu M."/>
            <person name="Wang Z."/>
            <person name="Hofmann A."/>
            <person name="Sternberg P.W."/>
            <person name="Tan P."/>
            <person name="Wang J."/>
            <person name="Gasser R.B."/>
        </authorList>
    </citation>
    <scope>NUCLEOTIDE SEQUENCE [LARGE SCALE GENOMIC DNA]</scope>
</reference>
<proteinExistence type="predicted"/>
<dbReference type="OrthoDB" id="6142323at2759"/>
<dbReference type="PANTHER" id="PTHR19446">
    <property type="entry name" value="REVERSE TRANSCRIPTASES"/>
    <property type="match status" value="1"/>
</dbReference>
<evidence type="ECO:0000313" key="1">
    <source>
        <dbReference type="EMBL" id="KER27673.1"/>
    </source>
</evidence>
<dbReference type="Proteomes" id="UP000054324">
    <property type="component" value="Unassembled WGS sequence"/>
</dbReference>
<name>A0A074ZK42_OPIVI</name>
<protein>
    <recommendedName>
        <fullName evidence="3">Reverse transcriptase domain-containing protein</fullName>
    </recommendedName>
</protein>